<keyword evidence="6 9" id="KW-0472">Membrane</keyword>
<dbReference type="InterPro" id="IPR000425">
    <property type="entry name" value="MIP"/>
</dbReference>
<evidence type="ECO:0008006" key="12">
    <source>
        <dbReference type="Google" id="ProtNLM"/>
    </source>
</evidence>
<comment type="similarity">
    <text evidence="7">Belongs to the MIP/aquaporin (TC 1.A.8) family. TIP (TC 1.A.8.10) subfamily.</text>
</comment>
<dbReference type="InterPro" id="IPR022357">
    <property type="entry name" value="MIP_CS"/>
</dbReference>
<keyword evidence="5 9" id="KW-1133">Transmembrane helix</keyword>
<feature type="transmembrane region" description="Helical" evidence="9">
    <location>
        <begin position="84"/>
        <end position="105"/>
    </location>
</feature>
<evidence type="ECO:0000256" key="3">
    <source>
        <dbReference type="ARBA" id="ARBA00022692"/>
    </source>
</evidence>
<keyword evidence="4" id="KW-0677">Repeat</keyword>
<comment type="caution">
    <text evidence="10">The sequence shown here is derived from an EMBL/GenBank/DDBJ whole genome shotgun (WGS) entry which is preliminary data.</text>
</comment>
<evidence type="ECO:0000256" key="5">
    <source>
        <dbReference type="ARBA" id="ARBA00022989"/>
    </source>
</evidence>
<dbReference type="FunFam" id="1.20.1080.10:FF:000017">
    <property type="entry name" value="Probable aquaporin TIP5-1"/>
    <property type="match status" value="1"/>
</dbReference>
<evidence type="ECO:0000256" key="9">
    <source>
        <dbReference type="SAM" id="Phobius"/>
    </source>
</evidence>
<dbReference type="PANTHER" id="PTHR45665:SF27">
    <property type="entry name" value="AQUAPORIN TIP5-1-RELATED"/>
    <property type="match status" value="1"/>
</dbReference>
<name>A0AAP0GW29_9ASTR</name>
<dbReference type="InterPro" id="IPR023271">
    <property type="entry name" value="Aquaporin-like"/>
</dbReference>
<dbReference type="GO" id="GO:0015250">
    <property type="term" value="F:water channel activity"/>
    <property type="evidence" value="ECO:0007669"/>
    <property type="project" value="TreeGrafter"/>
</dbReference>
<dbReference type="EMBL" id="JBCNJP010000019">
    <property type="protein sequence ID" value="KAK9060975.1"/>
    <property type="molecule type" value="Genomic_DNA"/>
</dbReference>
<feature type="transmembrane region" description="Helical" evidence="9">
    <location>
        <begin position="142"/>
        <end position="162"/>
    </location>
</feature>
<proteinExistence type="inferred from homology"/>
<dbReference type="PANTHER" id="PTHR45665">
    <property type="entry name" value="AQUAPORIN-8"/>
    <property type="match status" value="1"/>
</dbReference>
<evidence type="ECO:0000313" key="11">
    <source>
        <dbReference type="Proteomes" id="UP001408789"/>
    </source>
</evidence>
<protein>
    <recommendedName>
        <fullName evidence="12">Tonoplast intrinsic protein</fullName>
    </recommendedName>
</protein>
<gene>
    <name evidence="10" type="ORF">SSX86_018155</name>
</gene>
<evidence type="ECO:0000256" key="4">
    <source>
        <dbReference type="ARBA" id="ARBA00022737"/>
    </source>
</evidence>
<dbReference type="InterPro" id="IPR034294">
    <property type="entry name" value="Aquaporin_transptr"/>
</dbReference>
<organism evidence="10 11">
    <name type="scientific">Deinandra increscens subsp. villosa</name>
    <dbReference type="NCBI Taxonomy" id="3103831"/>
    <lineage>
        <taxon>Eukaryota</taxon>
        <taxon>Viridiplantae</taxon>
        <taxon>Streptophyta</taxon>
        <taxon>Embryophyta</taxon>
        <taxon>Tracheophyta</taxon>
        <taxon>Spermatophyta</taxon>
        <taxon>Magnoliopsida</taxon>
        <taxon>eudicotyledons</taxon>
        <taxon>Gunneridae</taxon>
        <taxon>Pentapetalae</taxon>
        <taxon>asterids</taxon>
        <taxon>campanulids</taxon>
        <taxon>Asterales</taxon>
        <taxon>Asteraceae</taxon>
        <taxon>Asteroideae</taxon>
        <taxon>Heliantheae alliance</taxon>
        <taxon>Madieae</taxon>
        <taxon>Madiinae</taxon>
        <taxon>Deinandra</taxon>
    </lineage>
</organism>
<dbReference type="PROSITE" id="PS00221">
    <property type="entry name" value="MIP"/>
    <property type="match status" value="1"/>
</dbReference>
<evidence type="ECO:0000313" key="10">
    <source>
        <dbReference type="EMBL" id="KAK9060975.1"/>
    </source>
</evidence>
<accession>A0AAP0GW29</accession>
<dbReference type="PRINTS" id="PR00783">
    <property type="entry name" value="MINTRINSICP"/>
</dbReference>
<keyword evidence="11" id="KW-1185">Reference proteome</keyword>
<evidence type="ECO:0000256" key="7">
    <source>
        <dbReference type="ARBA" id="ARBA00038477"/>
    </source>
</evidence>
<evidence type="ECO:0000256" key="6">
    <source>
        <dbReference type="ARBA" id="ARBA00023136"/>
    </source>
</evidence>
<dbReference type="AlphaFoldDB" id="A0AAP0GW29"/>
<dbReference type="Proteomes" id="UP001408789">
    <property type="component" value="Unassembled WGS sequence"/>
</dbReference>
<keyword evidence="2 8" id="KW-0813">Transport</keyword>
<keyword evidence="3 8" id="KW-0812">Transmembrane</keyword>
<sequence length="256" mass="26519">MASLTLRDRFEHAITPAAIKSYIAEFISTFIFVFAATGSAMSSRKMTPESPMVDPSGLVATAIATAFSLSVAVYLAVNISGGHVNPAVTFGMAVGGHISIPMSIFYWTSQMLGSVIACLLLKLMTVSQNVPVHGIPEEMTGFGAAILEGVMTFGLVYTFYAMGDPRRGAFGTIGPLVIGLIAGANVLASGPFTGGSMNPAYSFGSGMVGGSFKNQAVYWIGPLIGAGVASVVYDNVVFPPQSPEDNIRGVTDGIGV</sequence>
<dbReference type="GO" id="GO:0016020">
    <property type="term" value="C:membrane"/>
    <property type="evidence" value="ECO:0007669"/>
    <property type="project" value="UniProtKB-SubCell"/>
</dbReference>
<evidence type="ECO:0000256" key="2">
    <source>
        <dbReference type="ARBA" id="ARBA00022448"/>
    </source>
</evidence>
<feature type="transmembrane region" description="Helical" evidence="9">
    <location>
        <begin position="58"/>
        <end position="77"/>
    </location>
</feature>
<dbReference type="Pfam" id="PF00230">
    <property type="entry name" value="MIP"/>
    <property type="match status" value="1"/>
</dbReference>
<dbReference type="SUPFAM" id="SSF81338">
    <property type="entry name" value="Aquaporin-like"/>
    <property type="match status" value="1"/>
</dbReference>
<evidence type="ECO:0000256" key="1">
    <source>
        <dbReference type="ARBA" id="ARBA00004141"/>
    </source>
</evidence>
<evidence type="ECO:0000256" key="8">
    <source>
        <dbReference type="RuleBase" id="RU000477"/>
    </source>
</evidence>
<reference evidence="10 11" key="1">
    <citation type="submission" date="2024-04" db="EMBL/GenBank/DDBJ databases">
        <title>The reference genome of an endangered Asteraceae, Deinandra increscens subsp. villosa, native to the Central Coast of California.</title>
        <authorList>
            <person name="Guilliams M."/>
            <person name="Hasenstab-Lehman K."/>
            <person name="Meyer R."/>
            <person name="Mcevoy S."/>
        </authorList>
    </citation>
    <scope>NUCLEOTIDE SEQUENCE [LARGE SCALE GENOMIC DNA]</scope>
    <source>
        <tissue evidence="10">Leaf</tissue>
    </source>
</reference>
<comment type="subcellular location">
    <subcellularLocation>
        <location evidence="1">Membrane</location>
        <topology evidence="1">Multi-pass membrane protein</topology>
    </subcellularLocation>
</comment>
<feature type="transmembrane region" description="Helical" evidence="9">
    <location>
        <begin position="21"/>
        <end position="38"/>
    </location>
</feature>
<dbReference type="Gene3D" id="1.20.1080.10">
    <property type="entry name" value="Glycerol uptake facilitator protein"/>
    <property type="match status" value="1"/>
</dbReference>
<feature type="transmembrane region" description="Helical" evidence="9">
    <location>
        <begin position="168"/>
        <end position="188"/>
    </location>
</feature>